<name>A0AAW1WGB0_RUBAR</name>
<proteinExistence type="predicted"/>
<sequence>MASQVISFSIKISGLEEDGTSIYSLTTPYQLEGLKKNFTPKFKFLVMQTEYMAPFGDLEFCLVRSMRHNINTFQPLWITTFKIIEEEGKKSRIETLDRTVQFVSTEGYGHFWIKFCFTPDYEPKEAMLTTKKEDIQKERNRIKGSSREVDCFIPWVSQEDGQKETSWIKNSYCKCSASRHFEPNEESFTNEKVGIQKEMNSVKPSPCKVECVTSDFELGEESVTKKKVNCIARDFESKESMINKKKVKRSKKKVKLTEEKVKRTEKKGTKRDSHILSLVKRHVSTVKSYGRTDIPVACIILFICLFGFFRLENGEGPLLLGKRIGIGMGM</sequence>
<organism evidence="1 2">
    <name type="scientific">Rubus argutus</name>
    <name type="common">Southern blackberry</name>
    <dbReference type="NCBI Taxonomy" id="59490"/>
    <lineage>
        <taxon>Eukaryota</taxon>
        <taxon>Viridiplantae</taxon>
        <taxon>Streptophyta</taxon>
        <taxon>Embryophyta</taxon>
        <taxon>Tracheophyta</taxon>
        <taxon>Spermatophyta</taxon>
        <taxon>Magnoliopsida</taxon>
        <taxon>eudicotyledons</taxon>
        <taxon>Gunneridae</taxon>
        <taxon>Pentapetalae</taxon>
        <taxon>rosids</taxon>
        <taxon>fabids</taxon>
        <taxon>Rosales</taxon>
        <taxon>Rosaceae</taxon>
        <taxon>Rosoideae</taxon>
        <taxon>Rosoideae incertae sedis</taxon>
        <taxon>Rubus</taxon>
    </lineage>
</organism>
<evidence type="ECO:0000313" key="2">
    <source>
        <dbReference type="Proteomes" id="UP001457282"/>
    </source>
</evidence>
<evidence type="ECO:0000313" key="1">
    <source>
        <dbReference type="EMBL" id="KAK9922290.1"/>
    </source>
</evidence>
<dbReference type="AlphaFoldDB" id="A0AAW1WGB0"/>
<comment type="caution">
    <text evidence="1">The sequence shown here is derived from an EMBL/GenBank/DDBJ whole genome shotgun (WGS) entry which is preliminary data.</text>
</comment>
<dbReference type="Proteomes" id="UP001457282">
    <property type="component" value="Unassembled WGS sequence"/>
</dbReference>
<gene>
    <name evidence="1" type="ORF">M0R45_030760</name>
</gene>
<reference evidence="1 2" key="1">
    <citation type="journal article" date="2023" name="G3 (Bethesda)">
        <title>A chromosome-length genome assembly and annotation of blackberry (Rubus argutus, cv. 'Hillquist').</title>
        <authorList>
            <person name="Bruna T."/>
            <person name="Aryal R."/>
            <person name="Dudchenko O."/>
            <person name="Sargent D.J."/>
            <person name="Mead D."/>
            <person name="Buti M."/>
            <person name="Cavallini A."/>
            <person name="Hytonen T."/>
            <person name="Andres J."/>
            <person name="Pham M."/>
            <person name="Weisz D."/>
            <person name="Mascagni F."/>
            <person name="Usai G."/>
            <person name="Natali L."/>
            <person name="Bassil N."/>
            <person name="Fernandez G.E."/>
            <person name="Lomsadze A."/>
            <person name="Armour M."/>
            <person name="Olukolu B."/>
            <person name="Poorten T."/>
            <person name="Britton C."/>
            <person name="Davik J."/>
            <person name="Ashrafi H."/>
            <person name="Aiden E.L."/>
            <person name="Borodovsky M."/>
            <person name="Worthington M."/>
        </authorList>
    </citation>
    <scope>NUCLEOTIDE SEQUENCE [LARGE SCALE GENOMIC DNA]</scope>
    <source>
        <strain evidence="1">PI 553951</strain>
    </source>
</reference>
<protein>
    <submittedName>
        <fullName evidence="1">Uncharacterized protein</fullName>
    </submittedName>
</protein>
<accession>A0AAW1WGB0</accession>
<keyword evidence="2" id="KW-1185">Reference proteome</keyword>
<dbReference type="EMBL" id="JBEDUW010000006">
    <property type="protein sequence ID" value="KAK9922290.1"/>
    <property type="molecule type" value="Genomic_DNA"/>
</dbReference>